<organism evidence="1 2">
    <name type="scientific">Oesophagostomum dentatum</name>
    <name type="common">Nodular worm</name>
    <dbReference type="NCBI Taxonomy" id="61180"/>
    <lineage>
        <taxon>Eukaryota</taxon>
        <taxon>Metazoa</taxon>
        <taxon>Ecdysozoa</taxon>
        <taxon>Nematoda</taxon>
        <taxon>Chromadorea</taxon>
        <taxon>Rhabditida</taxon>
        <taxon>Rhabditina</taxon>
        <taxon>Rhabditomorpha</taxon>
        <taxon>Strongyloidea</taxon>
        <taxon>Strongylidae</taxon>
        <taxon>Oesophagostomum</taxon>
    </lineage>
</organism>
<sequence length="156" mass="17562">MGLTLMKRILNILGKYVNFPISHPTNWNSFESVEDRVPDVPTDYFADPARLKTITFHYALDSPLEKAAQLATDFSIMDCETLIIVETDQESYLGEHAVTNTLALLSSFSRDCRRSIVCLPHDENLIMIATLFTKHIYVAGENGTLSSLNDFAHDVH</sequence>
<dbReference type="AlphaFoldDB" id="A0A0B1TE70"/>
<gene>
    <name evidence="1" type="ORF">OESDEN_06450</name>
</gene>
<evidence type="ECO:0000313" key="1">
    <source>
        <dbReference type="EMBL" id="KHJ93635.1"/>
    </source>
</evidence>
<accession>A0A0B1TE70</accession>
<proteinExistence type="predicted"/>
<dbReference type="Proteomes" id="UP000053660">
    <property type="component" value="Unassembled WGS sequence"/>
</dbReference>
<dbReference type="OrthoDB" id="5854253at2759"/>
<dbReference type="EMBL" id="KN550677">
    <property type="protein sequence ID" value="KHJ93635.1"/>
    <property type="molecule type" value="Genomic_DNA"/>
</dbReference>
<evidence type="ECO:0000313" key="2">
    <source>
        <dbReference type="Proteomes" id="UP000053660"/>
    </source>
</evidence>
<keyword evidence="2" id="KW-1185">Reference proteome</keyword>
<name>A0A0B1TE70_OESDE</name>
<protein>
    <submittedName>
        <fullName evidence="1">Uncharacterized protein</fullName>
    </submittedName>
</protein>
<reference evidence="1 2" key="1">
    <citation type="submission" date="2014-03" db="EMBL/GenBank/DDBJ databases">
        <title>Draft genome of the hookworm Oesophagostomum dentatum.</title>
        <authorList>
            <person name="Mitreva M."/>
        </authorList>
    </citation>
    <scope>NUCLEOTIDE SEQUENCE [LARGE SCALE GENOMIC DNA]</scope>
    <source>
        <strain evidence="1 2">OD-Hann</strain>
    </source>
</reference>